<dbReference type="OrthoDB" id="7283966at2"/>
<evidence type="ECO:0000256" key="3">
    <source>
        <dbReference type="ARBA" id="ARBA00022475"/>
    </source>
</evidence>
<feature type="transmembrane region" description="Helical" evidence="7">
    <location>
        <begin position="28"/>
        <end position="47"/>
    </location>
</feature>
<evidence type="ECO:0000256" key="2">
    <source>
        <dbReference type="ARBA" id="ARBA00022448"/>
    </source>
</evidence>
<reference evidence="8 9" key="1">
    <citation type="submission" date="2019-02" db="EMBL/GenBank/DDBJ databases">
        <title>Genomic Encyclopedia of Type Strains, Phase IV (KMG-IV): sequencing the most valuable type-strain genomes for metagenomic binning, comparative biology and taxonomic classification.</title>
        <authorList>
            <person name="Goeker M."/>
        </authorList>
    </citation>
    <scope>NUCLEOTIDE SEQUENCE [LARGE SCALE GENOMIC DNA]</scope>
    <source>
        <strain evidence="8 9">DSM 18116</strain>
    </source>
</reference>
<evidence type="ECO:0000256" key="7">
    <source>
        <dbReference type="SAM" id="Phobius"/>
    </source>
</evidence>
<dbReference type="RefSeq" id="WP_130544357.1">
    <property type="nucleotide sequence ID" value="NZ_CP042431.1"/>
</dbReference>
<organism evidence="8 9">
    <name type="scientific">Pseudobacter ginsenosidimutans</name>
    <dbReference type="NCBI Taxonomy" id="661488"/>
    <lineage>
        <taxon>Bacteria</taxon>
        <taxon>Pseudomonadati</taxon>
        <taxon>Bacteroidota</taxon>
        <taxon>Chitinophagia</taxon>
        <taxon>Chitinophagales</taxon>
        <taxon>Chitinophagaceae</taxon>
        <taxon>Pseudobacter</taxon>
    </lineage>
</organism>
<dbReference type="PANTHER" id="PTHR23513">
    <property type="entry name" value="INTEGRAL MEMBRANE EFFLUX PROTEIN-RELATED"/>
    <property type="match status" value="1"/>
</dbReference>
<gene>
    <name evidence="8" type="ORF">EV199_5876</name>
</gene>
<name>A0A4V2EZ36_9BACT</name>
<evidence type="ECO:0000256" key="6">
    <source>
        <dbReference type="ARBA" id="ARBA00023136"/>
    </source>
</evidence>
<keyword evidence="3" id="KW-1003">Cell membrane</keyword>
<feature type="transmembrane region" description="Helical" evidence="7">
    <location>
        <begin position="53"/>
        <end position="73"/>
    </location>
</feature>
<protein>
    <submittedName>
        <fullName evidence="8">Putative MFS family arabinose efflux permease</fullName>
    </submittedName>
</protein>
<dbReference type="CDD" id="cd06173">
    <property type="entry name" value="MFS_MefA_like"/>
    <property type="match status" value="1"/>
</dbReference>
<evidence type="ECO:0000256" key="5">
    <source>
        <dbReference type="ARBA" id="ARBA00022989"/>
    </source>
</evidence>
<evidence type="ECO:0000313" key="8">
    <source>
        <dbReference type="EMBL" id="RZS65120.1"/>
    </source>
</evidence>
<dbReference type="AlphaFoldDB" id="A0A4V2EZ36"/>
<feature type="transmembrane region" description="Helical" evidence="7">
    <location>
        <begin position="235"/>
        <end position="259"/>
    </location>
</feature>
<keyword evidence="6 7" id="KW-0472">Membrane</keyword>
<evidence type="ECO:0000256" key="4">
    <source>
        <dbReference type="ARBA" id="ARBA00022692"/>
    </source>
</evidence>
<dbReference type="Gene3D" id="1.20.1250.20">
    <property type="entry name" value="MFS general substrate transporter like domains"/>
    <property type="match status" value="1"/>
</dbReference>
<dbReference type="Proteomes" id="UP000293874">
    <property type="component" value="Unassembled WGS sequence"/>
</dbReference>
<evidence type="ECO:0000313" key="9">
    <source>
        <dbReference type="Proteomes" id="UP000293874"/>
    </source>
</evidence>
<feature type="transmembrane region" description="Helical" evidence="7">
    <location>
        <begin position="186"/>
        <end position="204"/>
    </location>
</feature>
<sequence>MESGDRVPESSFEVLKIKEFRLYIIQRFFFTMAMRMIATVVWWQMYLITKNPLALAFIGLSEAVPAILLSLYSGHVVDKTDNRKLMLITILLYVVCAGALLTITIPSIEHSVGKHFIQYSIYVIIFSTGVIRAFLGPVTNAIMAQMVPKSHLPSAVTWRSGTWLGASVLGHASAGFLIAYAGYTNTFALIIFYILISATAAYFISAKPPQHNKKEQKTWESVKEGLKYVMGTKELLGAMTLDLFAVLFGGAVAMIPFFAGEILKVGAIGFGWLNAAADIGSALVIVYLTLFPLKKNQGKLLLFAVAGFGICIITFGLSTIYWLSFVALLFSGVLDGISVVIRGTILQLKTPDEMRGRVSAINSMFINSANEIGSFESGLAAKLMGVVPSVLFGGAMSVCVVIGAWIKAPSLRKFQY</sequence>
<comment type="subcellular location">
    <subcellularLocation>
        <location evidence="1">Cell membrane</location>
        <topology evidence="1">Multi-pass membrane protein</topology>
    </subcellularLocation>
</comment>
<dbReference type="GO" id="GO:0005886">
    <property type="term" value="C:plasma membrane"/>
    <property type="evidence" value="ECO:0007669"/>
    <property type="project" value="UniProtKB-SubCell"/>
</dbReference>
<accession>A0A4V2EZ36</accession>
<keyword evidence="5 7" id="KW-1133">Transmembrane helix</keyword>
<keyword evidence="4 7" id="KW-0812">Transmembrane</keyword>
<dbReference type="InterPro" id="IPR011701">
    <property type="entry name" value="MFS"/>
</dbReference>
<feature type="transmembrane region" description="Helical" evidence="7">
    <location>
        <begin position="383"/>
        <end position="406"/>
    </location>
</feature>
<feature type="transmembrane region" description="Helical" evidence="7">
    <location>
        <begin position="117"/>
        <end position="135"/>
    </location>
</feature>
<keyword evidence="2" id="KW-0813">Transport</keyword>
<feature type="transmembrane region" description="Helical" evidence="7">
    <location>
        <begin position="85"/>
        <end position="105"/>
    </location>
</feature>
<dbReference type="GO" id="GO:0022857">
    <property type="term" value="F:transmembrane transporter activity"/>
    <property type="evidence" value="ECO:0007669"/>
    <property type="project" value="InterPro"/>
</dbReference>
<dbReference type="SUPFAM" id="SSF103473">
    <property type="entry name" value="MFS general substrate transporter"/>
    <property type="match status" value="1"/>
</dbReference>
<comment type="caution">
    <text evidence="8">The sequence shown here is derived from an EMBL/GenBank/DDBJ whole genome shotgun (WGS) entry which is preliminary data.</text>
</comment>
<feature type="transmembrane region" description="Helical" evidence="7">
    <location>
        <begin position="300"/>
        <end position="323"/>
    </location>
</feature>
<dbReference type="PANTHER" id="PTHR23513:SF9">
    <property type="entry name" value="ENTEROBACTIN EXPORTER ENTS"/>
    <property type="match status" value="1"/>
</dbReference>
<evidence type="ECO:0000256" key="1">
    <source>
        <dbReference type="ARBA" id="ARBA00004651"/>
    </source>
</evidence>
<dbReference type="EMBL" id="SGXA01000006">
    <property type="protein sequence ID" value="RZS65120.1"/>
    <property type="molecule type" value="Genomic_DNA"/>
</dbReference>
<proteinExistence type="predicted"/>
<keyword evidence="9" id="KW-1185">Reference proteome</keyword>
<feature type="transmembrane region" description="Helical" evidence="7">
    <location>
        <begin position="265"/>
        <end position="288"/>
    </location>
</feature>
<feature type="transmembrane region" description="Helical" evidence="7">
    <location>
        <begin position="156"/>
        <end position="180"/>
    </location>
</feature>
<dbReference type="Pfam" id="PF07690">
    <property type="entry name" value="MFS_1"/>
    <property type="match status" value="1"/>
</dbReference>
<dbReference type="InterPro" id="IPR036259">
    <property type="entry name" value="MFS_trans_sf"/>
</dbReference>